<evidence type="ECO:0000313" key="1">
    <source>
        <dbReference type="EMBL" id="KKS56013.1"/>
    </source>
</evidence>
<sequence>MIIKKIIKKFIPKSRFEKTVAKFKEDNRKHGLMLNYDLNENSLVFDVGGYKGQGASDLFSMYLPTIYIFEPRAEYAQAMEKRFKKNNKIKVFNFGLSNKKSDNYIY</sequence>
<protein>
    <submittedName>
        <fullName evidence="1">Methyltransferase FkbM family</fullName>
    </submittedName>
</protein>
<dbReference type="AlphaFoldDB" id="A0A0G1D222"/>
<dbReference type="InterPro" id="IPR029063">
    <property type="entry name" value="SAM-dependent_MTases_sf"/>
</dbReference>
<organism evidence="1 2">
    <name type="scientific">Candidatus Magasanikbacteria bacterium GW2011_GWA2_42_32</name>
    <dbReference type="NCBI Taxonomy" id="1619039"/>
    <lineage>
        <taxon>Bacteria</taxon>
        <taxon>Candidatus Magasanikiibacteriota</taxon>
    </lineage>
</organism>
<name>A0A0G1D222_9BACT</name>
<reference evidence="1 2" key="1">
    <citation type="journal article" date="2015" name="Nature">
        <title>rRNA introns, odd ribosomes, and small enigmatic genomes across a large radiation of phyla.</title>
        <authorList>
            <person name="Brown C.T."/>
            <person name="Hug L.A."/>
            <person name="Thomas B.C."/>
            <person name="Sharon I."/>
            <person name="Castelle C.J."/>
            <person name="Singh A."/>
            <person name="Wilkins M.J."/>
            <person name="Williams K.H."/>
            <person name="Banfield J.F."/>
        </authorList>
    </citation>
    <scope>NUCLEOTIDE SEQUENCE [LARGE SCALE GENOMIC DNA]</scope>
</reference>
<keyword evidence="1" id="KW-0489">Methyltransferase</keyword>
<dbReference type="SUPFAM" id="SSF53335">
    <property type="entry name" value="S-adenosyl-L-methionine-dependent methyltransferases"/>
    <property type="match status" value="1"/>
</dbReference>
<feature type="non-terminal residue" evidence="1">
    <location>
        <position position="106"/>
    </location>
</feature>
<dbReference type="Gene3D" id="3.40.50.150">
    <property type="entry name" value="Vaccinia Virus protein VP39"/>
    <property type="match status" value="1"/>
</dbReference>
<dbReference type="EMBL" id="LCDO01000018">
    <property type="protein sequence ID" value="KKS56013.1"/>
    <property type="molecule type" value="Genomic_DNA"/>
</dbReference>
<dbReference type="Proteomes" id="UP000034837">
    <property type="component" value="Unassembled WGS sequence"/>
</dbReference>
<accession>A0A0G1D222</accession>
<comment type="caution">
    <text evidence="1">The sequence shown here is derived from an EMBL/GenBank/DDBJ whole genome shotgun (WGS) entry which is preliminary data.</text>
</comment>
<gene>
    <name evidence="1" type="ORF">UV20_C0018G0001</name>
</gene>
<proteinExistence type="predicted"/>
<evidence type="ECO:0000313" key="2">
    <source>
        <dbReference type="Proteomes" id="UP000034837"/>
    </source>
</evidence>
<dbReference type="GO" id="GO:0032259">
    <property type="term" value="P:methylation"/>
    <property type="evidence" value="ECO:0007669"/>
    <property type="project" value="UniProtKB-KW"/>
</dbReference>
<keyword evidence="1" id="KW-0808">Transferase</keyword>
<dbReference type="GO" id="GO:0008168">
    <property type="term" value="F:methyltransferase activity"/>
    <property type="evidence" value="ECO:0007669"/>
    <property type="project" value="UniProtKB-KW"/>
</dbReference>